<accession>A0ABD2WR14</accession>
<reference evidence="1 2" key="1">
    <citation type="journal article" date="2024" name="bioRxiv">
        <title>A reference genome for Trichogramma kaykai: A tiny desert-dwelling parasitoid wasp with competing sex-ratio distorters.</title>
        <authorList>
            <person name="Culotta J."/>
            <person name="Lindsey A.R."/>
        </authorList>
    </citation>
    <scope>NUCLEOTIDE SEQUENCE [LARGE SCALE GENOMIC DNA]</scope>
    <source>
        <strain evidence="1 2">KSX58</strain>
    </source>
</reference>
<protein>
    <submittedName>
        <fullName evidence="1">Uncharacterized protein</fullName>
    </submittedName>
</protein>
<evidence type="ECO:0000313" key="1">
    <source>
        <dbReference type="EMBL" id="KAL3395330.1"/>
    </source>
</evidence>
<name>A0ABD2WR14_9HYME</name>
<gene>
    <name evidence="1" type="ORF">TKK_010600</name>
</gene>
<keyword evidence="2" id="KW-1185">Reference proteome</keyword>
<proteinExistence type="predicted"/>
<comment type="caution">
    <text evidence="1">The sequence shown here is derived from an EMBL/GenBank/DDBJ whole genome shotgun (WGS) entry which is preliminary data.</text>
</comment>
<organism evidence="1 2">
    <name type="scientific">Trichogramma kaykai</name>
    <dbReference type="NCBI Taxonomy" id="54128"/>
    <lineage>
        <taxon>Eukaryota</taxon>
        <taxon>Metazoa</taxon>
        <taxon>Ecdysozoa</taxon>
        <taxon>Arthropoda</taxon>
        <taxon>Hexapoda</taxon>
        <taxon>Insecta</taxon>
        <taxon>Pterygota</taxon>
        <taxon>Neoptera</taxon>
        <taxon>Endopterygota</taxon>
        <taxon>Hymenoptera</taxon>
        <taxon>Apocrita</taxon>
        <taxon>Proctotrupomorpha</taxon>
        <taxon>Chalcidoidea</taxon>
        <taxon>Trichogrammatidae</taxon>
        <taxon>Trichogramma</taxon>
    </lineage>
</organism>
<evidence type="ECO:0000313" key="2">
    <source>
        <dbReference type="Proteomes" id="UP001627154"/>
    </source>
</evidence>
<sequence length="395" mass="45293">MSVDRTLILDLSSMNAEVTNYENSIRESGSVIETVGYGFSPFRSESNSVSLARLDNYVYQVLMLNPEGQLQLHFFDFESLEVNRQSLLEKKGRLYFSTSVVARILILHEVQKSSSWQISSERLEQLADSCAQLFPGHSKAGFFKKSTATASASGTLHNTYDYIKGKASFTGLVLVVIDLNPKRKKPDENSYSETFEEICNHSSEIDEDFKAKWAETAIERRTFYKNNNLEIIFKKFLIFSNSSAYELIQEDFHKFFKINDSSHFQSAWPLLANKIIKYAQNQLIGKVQKKKNKDIDDILKDNSDCLAKQDKTSILAFKLLPYIFKKVVKSTVKSSSGKNWYPKKEEVEETFFILIKVGKWLQVTGYELRPNPDNDMKIEAYLNRSSEIIEISNAI</sequence>
<dbReference type="Proteomes" id="UP001627154">
    <property type="component" value="Unassembled WGS sequence"/>
</dbReference>
<dbReference type="AlphaFoldDB" id="A0ABD2WR14"/>
<dbReference type="EMBL" id="JBJJXI010000083">
    <property type="protein sequence ID" value="KAL3395330.1"/>
    <property type="molecule type" value="Genomic_DNA"/>
</dbReference>